<dbReference type="Gene3D" id="1.10.357.10">
    <property type="entry name" value="Tetracycline Repressor, domain 2"/>
    <property type="match status" value="1"/>
</dbReference>
<dbReference type="GO" id="GO:0045892">
    <property type="term" value="P:negative regulation of DNA-templated transcription"/>
    <property type="evidence" value="ECO:0007669"/>
    <property type="project" value="UniProtKB-ARBA"/>
</dbReference>
<keyword evidence="2 4" id="KW-0238">DNA-binding</keyword>
<dbReference type="PROSITE" id="PS50977">
    <property type="entry name" value="HTH_TETR_2"/>
    <property type="match status" value="1"/>
</dbReference>
<dbReference type="OrthoDB" id="3767959at2"/>
<dbReference type="Pfam" id="PF00440">
    <property type="entry name" value="TetR_N"/>
    <property type="match status" value="1"/>
</dbReference>
<evidence type="ECO:0000259" key="5">
    <source>
        <dbReference type="PROSITE" id="PS50977"/>
    </source>
</evidence>
<protein>
    <submittedName>
        <fullName evidence="6">TetR family transcriptional regulator</fullName>
    </submittedName>
</protein>
<evidence type="ECO:0000256" key="2">
    <source>
        <dbReference type="ARBA" id="ARBA00023125"/>
    </source>
</evidence>
<dbReference type="Proteomes" id="UP000033772">
    <property type="component" value="Unassembled WGS sequence"/>
</dbReference>
<dbReference type="PANTHER" id="PTHR30055">
    <property type="entry name" value="HTH-TYPE TRANSCRIPTIONAL REGULATOR RUTR"/>
    <property type="match status" value="1"/>
</dbReference>
<dbReference type="SUPFAM" id="SSF46689">
    <property type="entry name" value="Homeodomain-like"/>
    <property type="match status" value="1"/>
</dbReference>
<dbReference type="PRINTS" id="PR00455">
    <property type="entry name" value="HTHTETR"/>
</dbReference>
<comment type="caution">
    <text evidence="6">The sequence shown here is derived from an EMBL/GenBank/DDBJ whole genome shotgun (WGS) entry which is preliminary data.</text>
</comment>
<evidence type="ECO:0000313" key="7">
    <source>
        <dbReference type="Proteomes" id="UP000033772"/>
    </source>
</evidence>
<dbReference type="InterPro" id="IPR023772">
    <property type="entry name" value="DNA-bd_HTH_TetR-type_CS"/>
</dbReference>
<dbReference type="InterPro" id="IPR009057">
    <property type="entry name" value="Homeodomain-like_sf"/>
</dbReference>
<feature type="domain" description="HTH tetR-type" evidence="5">
    <location>
        <begin position="14"/>
        <end position="74"/>
    </location>
</feature>
<dbReference type="STRING" id="1844.UG56_015495"/>
<organism evidence="6 7">
    <name type="scientific">Nocardioides luteus</name>
    <dbReference type="NCBI Taxonomy" id="1844"/>
    <lineage>
        <taxon>Bacteria</taxon>
        <taxon>Bacillati</taxon>
        <taxon>Actinomycetota</taxon>
        <taxon>Actinomycetes</taxon>
        <taxon>Propionibacteriales</taxon>
        <taxon>Nocardioidaceae</taxon>
        <taxon>Nocardioides</taxon>
    </lineage>
</organism>
<evidence type="ECO:0000256" key="1">
    <source>
        <dbReference type="ARBA" id="ARBA00023015"/>
    </source>
</evidence>
<keyword evidence="7" id="KW-1185">Reference proteome</keyword>
<dbReference type="EMBL" id="JZDQ02000021">
    <property type="protein sequence ID" value="OIJ25786.1"/>
    <property type="molecule type" value="Genomic_DNA"/>
</dbReference>
<keyword evidence="1" id="KW-0805">Transcription regulation</keyword>
<proteinExistence type="predicted"/>
<dbReference type="FunFam" id="1.10.10.60:FF:000141">
    <property type="entry name" value="TetR family transcriptional regulator"/>
    <property type="match status" value="1"/>
</dbReference>
<dbReference type="AlphaFoldDB" id="A0A1J4N2M8"/>
<dbReference type="InterPro" id="IPR001647">
    <property type="entry name" value="HTH_TetR"/>
</dbReference>
<dbReference type="PROSITE" id="PS01081">
    <property type="entry name" value="HTH_TETR_1"/>
    <property type="match status" value="1"/>
</dbReference>
<dbReference type="GO" id="GO:0000976">
    <property type="term" value="F:transcription cis-regulatory region binding"/>
    <property type="evidence" value="ECO:0007669"/>
    <property type="project" value="TreeGrafter"/>
</dbReference>
<feature type="DNA-binding region" description="H-T-H motif" evidence="4">
    <location>
        <begin position="37"/>
        <end position="56"/>
    </location>
</feature>
<dbReference type="RefSeq" id="WP_045548258.1">
    <property type="nucleotide sequence ID" value="NZ_JZDQ02000021.1"/>
</dbReference>
<evidence type="ECO:0000256" key="3">
    <source>
        <dbReference type="ARBA" id="ARBA00023163"/>
    </source>
</evidence>
<name>A0A1J4N2M8_9ACTN</name>
<dbReference type="InterPro" id="IPR050109">
    <property type="entry name" value="HTH-type_TetR-like_transc_reg"/>
</dbReference>
<evidence type="ECO:0000313" key="6">
    <source>
        <dbReference type="EMBL" id="OIJ25786.1"/>
    </source>
</evidence>
<evidence type="ECO:0000256" key="4">
    <source>
        <dbReference type="PROSITE-ProRule" id="PRU00335"/>
    </source>
</evidence>
<keyword evidence="3" id="KW-0804">Transcription</keyword>
<gene>
    <name evidence="6" type="ORF">UG56_015495</name>
</gene>
<dbReference type="PANTHER" id="PTHR30055:SF158">
    <property type="entry name" value="POSSIBLE TRANSCRIPTIONAL REGULATORY PROTEIN (PROBABLY TETR-FAMILY)"/>
    <property type="match status" value="1"/>
</dbReference>
<reference evidence="6" key="1">
    <citation type="submission" date="2016-10" db="EMBL/GenBank/DDBJ databases">
        <title>Draft Genome Sequence of Nocardioides luteus Strain BAFB, an Alkane-Degrading Bacterium Isolated from JP-7 Polluted Soil.</title>
        <authorList>
            <person name="Brown L."/>
            <person name="Ruiz O.N."/>
            <person name="Gunasekera T."/>
        </authorList>
    </citation>
    <scope>NUCLEOTIDE SEQUENCE [LARGE SCALE GENOMIC DNA]</scope>
    <source>
        <strain evidence="6">BAFB</strain>
    </source>
</reference>
<sequence length="214" mass="23146">MSRANAGTKGVPRADRELQIVRAACEVFGTVGFAKASVAGIAADAGISKPLVYQYFGSKEGLFSACLTHGAELLASDMERVAADDSVGLERGLRTLDGIFRILEPQPWLWRLFFDRTAPESGDVAAARAFYTDRITRLAMEGVGELMALVGDDDPLDVSAMTAVWMNVVDTLVTWWLDHPEVTPSQMTERCYRLIVALSGAEPPAQIVADPAAR</sequence>
<accession>A0A1J4N2M8</accession>
<dbReference type="GO" id="GO:0003700">
    <property type="term" value="F:DNA-binding transcription factor activity"/>
    <property type="evidence" value="ECO:0007669"/>
    <property type="project" value="TreeGrafter"/>
</dbReference>